<dbReference type="PANTHER" id="PTHR33974:SF2">
    <property type="entry name" value="VASCULAR-RELATED UNKNOWN PROTEIN 1"/>
    <property type="match status" value="1"/>
</dbReference>
<evidence type="ECO:0000256" key="1">
    <source>
        <dbReference type="SAM" id="MobiDB-lite"/>
    </source>
</evidence>
<feature type="region of interest" description="Disordered" evidence="1">
    <location>
        <begin position="1"/>
        <end position="26"/>
    </location>
</feature>
<evidence type="ECO:0000313" key="3">
    <source>
        <dbReference type="Proteomes" id="UP000585474"/>
    </source>
</evidence>
<dbReference type="InterPro" id="IPR039280">
    <property type="entry name" value="VUP"/>
</dbReference>
<accession>A0A7J0FFK0</accession>
<dbReference type="OrthoDB" id="779856at2759"/>
<comment type="caution">
    <text evidence="2">The sequence shown here is derived from an EMBL/GenBank/DDBJ whole genome shotgun (WGS) entry which is preliminary data.</text>
</comment>
<organism evidence="2 3">
    <name type="scientific">Actinidia rufa</name>
    <dbReference type="NCBI Taxonomy" id="165716"/>
    <lineage>
        <taxon>Eukaryota</taxon>
        <taxon>Viridiplantae</taxon>
        <taxon>Streptophyta</taxon>
        <taxon>Embryophyta</taxon>
        <taxon>Tracheophyta</taxon>
        <taxon>Spermatophyta</taxon>
        <taxon>Magnoliopsida</taxon>
        <taxon>eudicotyledons</taxon>
        <taxon>Gunneridae</taxon>
        <taxon>Pentapetalae</taxon>
        <taxon>asterids</taxon>
        <taxon>Ericales</taxon>
        <taxon>Actinidiaceae</taxon>
        <taxon>Actinidia</taxon>
    </lineage>
</organism>
<keyword evidence="3" id="KW-1185">Reference proteome</keyword>
<sequence>MENSLGSSADKGVASKDDPEESGWTSYFKDFSSKQRYDLEEEENTPSLVSDAASCVPLKINMPNNNQLSLAPPIEHSHIMPNKFNFKKTRTREISHHDDSLEDTASSLVNSPKVIIST</sequence>
<gene>
    <name evidence="2" type="ORF">Acr_12g0000210</name>
</gene>
<dbReference type="GO" id="GO:0010089">
    <property type="term" value="P:xylem development"/>
    <property type="evidence" value="ECO:0007669"/>
    <property type="project" value="InterPro"/>
</dbReference>
<name>A0A7J0FFK0_9ERIC</name>
<reference evidence="2 3" key="1">
    <citation type="submission" date="2019-07" db="EMBL/GenBank/DDBJ databases">
        <title>De Novo Assembly of kiwifruit Actinidia rufa.</title>
        <authorList>
            <person name="Sugita-Konishi S."/>
            <person name="Sato K."/>
            <person name="Mori E."/>
            <person name="Abe Y."/>
            <person name="Kisaki G."/>
            <person name="Hamano K."/>
            <person name="Suezawa K."/>
            <person name="Otani M."/>
            <person name="Fukuda T."/>
            <person name="Manabe T."/>
            <person name="Gomi K."/>
            <person name="Tabuchi M."/>
            <person name="Akimitsu K."/>
            <person name="Kataoka I."/>
        </authorList>
    </citation>
    <scope>NUCLEOTIDE SEQUENCE [LARGE SCALE GENOMIC DNA]</scope>
    <source>
        <strain evidence="3">cv. Fuchu</strain>
    </source>
</reference>
<proteinExistence type="predicted"/>
<protein>
    <submittedName>
        <fullName evidence="2">Uncharacterized protein</fullName>
    </submittedName>
</protein>
<dbReference type="AlphaFoldDB" id="A0A7J0FFK0"/>
<dbReference type="PANTHER" id="PTHR33974">
    <property type="entry name" value="VASCULAR-RELATED UNKNOWN PROTEIN 1-RELATED"/>
    <property type="match status" value="1"/>
</dbReference>
<dbReference type="EMBL" id="BJWL01000012">
    <property type="protein sequence ID" value="GFY97480.1"/>
    <property type="molecule type" value="Genomic_DNA"/>
</dbReference>
<dbReference type="Proteomes" id="UP000585474">
    <property type="component" value="Unassembled WGS sequence"/>
</dbReference>
<evidence type="ECO:0000313" key="2">
    <source>
        <dbReference type="EMBL" id="GFY97480.1"/>
    </source>
</evidence>